<dbReference type="RefSeq" id="WP_341367772.1">
    <property type="nucleotide sequence ID" value="NZ_CP150951.2"/>
</dbReference>
<proteinExistence type="predicted"/>
<dbReference type="InterPro" id="IPR014717">
    <property type="entry name" value="Transl_elong_EF1B/ribsomal_bS6"/>
</dbReference>
<dbReference type="InterPro" id="IPR034756">
    <property type="entry name" value="T2SSM_b"/>
</dbReference>
<evidence type="ECO:0000313" key="2">
    <source>
        <dbReference type="EMBL" id="WZC49662.1"/>
    </source>
</evidence>
<sequence length="176" mass="19879">MSEFIFQNPRAVRRFGTMLIIGVSVLIILIALMIWNFTAQRFANIDELNATIARAEQLSNASRANSAQVSFYQNETPQLSQSEMQSDMQDLAQQYQVRLEVIRADQIEQVQGNVRMALTLNGVVPENQLGGYLQNLAAHEPMVIVDNINLRRARGTRNNEERLLAIQLKLSGFSTQ</sequence>
<evidence type="ECO:0000313" key="3">
    <source>
        <dbReference type="Proteomes" id="UP001440612"/>
    </source>
</evidence>
<protein>
    <submittedName>
        <fullName evidence="2">GspMb/PilO family protein</fullName>
    </submittedName>
</protein>
<keyword evidence="1" id="KW-0812">Transmembrane</keyword>
<dbReference type="Pfam" id="PF10741">
    <property type="entry name" value="T2SSM_b"/>
    <property type="match status" value="1"/>
</dbReference>
<keyword evidence="1" id="KW-0472">Membrane</keyword>
<gene>
    <name evidence="2" type="ORF">AABB29_03145</name>
</gene>
<organism evidence="2 3">
    <name type="scientific">Yoonia phaeophyticola</name>
    <dbReference type="NCBI Taxonomy" id="3137369"/>
    <lineage>
        <taxon>Bacteria</taxon>
        <taxon>Pseudomonadati</taxon>
        <taxon>Pseudomonadota</taxon>
        <taxon>Alphaproteobacteria</taxon>
        <taxon>Rhodobacterales</taxon>
        <taxon>Paracoccaceae</taxon>
        <taxon>Yoonia</taxon>
    </lineage>
</organism>
<dbReference type="Proteomes" id="UP001440612">
    <property type="component" value="Chromosome"/>
</dbReference>
<dbReference type="EMBL" id="CP150951">
    <property type="protein sequence ID" value="WZC49662.1"/>
    <property type="molecule type" value="Genomic_DNA"/>
</dbReference>
<evidence type="ECO:0000256" key="1">
    <source>
        <dbReference type="SAM" id="Phobius"/>
    </source>
</evidence>
<name>A0ABZ2V542_9RHOB</name>
<dbReference type="Gene3D" id="3.30.70.60">
    <property type="match status" value="1"/>
</dbReference>
<keyword evidence="1" id="KW-1133">Transmembrane helix</keyword>
<feature type="transmembrane region" description="Helical" evidence="1">
    <location>
        <begin position="12"/>
        <end position="35"/>
    </location>
</feature>
<accession>A0ABZ2V542</accession>
<keyword evidence="3" id="KW-1185">Reference proteome</keyword>
<reference evidence="3" key="1">
    <citation type="submission" date="2024-04" db="EMBL/GenBank/DDBJ databases">
        <title>Phylogenomic analyses of a clade within the roseobacter group suggest taxonomic reassignments of species of the genera Aestuariivita, Citreicella, Loktanella, Nautella, Pelagibaca, Ruegeria, Thalassobius, Thiobacimonas and Tropicibacter, and the proposal o.</title>
        <authorList>
            <person name="Jeon C.O."/>
        </authorList>
    </citation>
    <scope>NUCLEOTIDE SEQUENCE [LARGE SCALE GENOMIC DNA]</scope>
    <source>
        <strain evidence="3">BS5-3</strain>
    </source>
</reference>